<keyword evidence="2" id="KW-1133">Transmembrane helix</keyword>
<gene>
    <name evidence="4" type="ORF">A2W18_15410</name>
</gene>
<evidence type="ECO:0000313" key="4">
    <source>
        <dbReference type="EMBL" id="OGI63658.1"/>
    </source>
</evidence>
<evidence type="ECO:0000313" key="5">
    <source>
        <dbReference type="Proteomes" id="UP000179076"/>
    </source>
</evidence>
<comment type="caution">
    <text evidence="4">The sequence shown here is derived from an EMBL/GenBank/DDBJ whole genome shotgun (WGS) entry which is preliminary data.</text>
</comment>
<proteinExistence type="predicted"/>
<evidence type="ECO:0000259" key="3">
    <source>
        <dbReference type="Pfam" id="PF02954"/>
    </source>
</evidence>
<dbReference type="Pfam" id="PF02954">
    <property type="entry name" value="HTH_8"/>
    <property type="match status" value="1"/>
</dbReference>
<dbReference type="AlphaFoldDB" id="A0A1F6V223"/>
<accession>A0A1F6V223</accession>
<feature type="coiled-coil region" evidence="1">
    <location>
        <begin position="398"/>
        <end position="453"/>
    </location>
</feature>
<feature type="transmembrane region" description="Helical" evidence="2">
    <location>
        <begin position="70"/>
        <end position="93"/>
    </location>
</feature>
<feature type="domain" description="DNA binding HTH" evidence="3">
    <location>
        <begin position="477"/>
        <end position="515"/>
    </location>
</feature>
<name>A0A1F6V223_9PROT</name>
<feature type="transmembrane region" description="Helical" evidence="2">
    <location>
        <begin position="143"/>
        <end position="161"/>
    </location>
</feature>
<keyword evidence="1" id="KW-0175">Coiled coil</keyword>
<evidence type="ECO:0000256" key="2">
    <source>
        <dbReference type="SAM" id="Phobius"/>
    </source>
</evidence>
<dbReference type="EMBL" id="MFSP01000149">
    <property type="protein sequence ID" value="OGI63658.1"/>
    <property type="molecule type" value="Genomic_DNA"/>
</dbReference>
<dbReference type="Gene3D" id="1.10.10.60">
    <property type="entry name" value="Homeodomain-like"/>
    <property type="match status" value="1"/>
</dbReference>
<keyword evidence="2" id="KW-0472">Membrane</keyword>
<organism evidence="4 5">
    <name type="scientific">Candidatus Muproteobacteria bacterium RBG_16_60_9</name>
    <dbReference type="NCBI Taxonomy" id="1817755"/>
    <lineage>
        <taxon>Bacteria</taxon>
        <taxon>Pseudomonadati</taxon>
        <taxon>Pseudomonadota</taxon>
        <taxon>Candidatus Muproteobacteria</taxon>
    </lineage>
</organism>
<dbReference type="Proteomes" id="UP000179076">
    <property type="component" value="Unassembled WGS sequence"/>
</dbReference>
<keyword evidence="2" id="KW-0812">Transmembrane</keyword>
<protein>
    <recommendedName>
        <fullName evidence="3">DNA binding HTH domain-containing protein</fullName>
    </recommendedName>
</protein>
<feature type="transmembrane region" description="Helical" evidence="2">
    <location>
        <begin position="6"/>
        <end position="24"/>
    </location>
</feature>
<dbReference type="InterPro" id="IPR002197">
    <property type="entry name" value="HTH_Fis"/>
</dbReference>
<feature type="transmembrane region" description="Helical" evidence="2">
    <location>
        <begin position="211"/>
        <end position="230"/>
    </location>
</feature>
<dbReference type="PRINTS" id="PR01590">
    <property type="entry name" value="HTHFIS"/>
</dbReference>
<feature type="transmembrane region" description="Helical" evidence="2">
    <location>
        <begin position="36"/>
        <end position="58"/>
    </location>
</feature>
<evidence type="ECO:0000256" key="1">
    <source>
        <dbReference type="SAM" id="Coils"/>
    </source>
</evidence>
<dbReference type="GO" id="GO:0043565">
    <property type="term" value="F:sequence-specific DNA binding"/>
    <property type="evidence" value="ECO:0007669"/>
    <property type="project" value="InterPro"/>
</dbReference>
<sequence length="525" mass="60049">MTFYIHELPSFFALVFKLVLLFYARKSKVRSSLTRLYLTLLVLMSVLNVIEFVGIWQLTRHGFGASIGGFGFAHFATMIPTVAVLLHISLRLSIDGSGHPHWRRYFLYLYLPVLPLEYLLLLTNDLVAGFAPFMYSIRRDPGTLYYLFETYVTVYLLASLANLIYGARASRQLVISRTRNRLWLLGLSPLALMLLYLMVANYLGLPVFTSTFHLPIAITLFLIATTYAIYQYRLFDIEFYIPWSKVRKRKTAFYQRIQATIAEIAELKSVSEILDLLANSLRCQVAFIGGPRPVIALANGQNSWEKENLLLAEFPQDALKKIDSIVVANEIADRLPVLHGLMKHHKVGAIVPFNSHSSTSAHWMLLGEHFSDQVYTPLDFKMVETLFDRIGERFLDNLLLLRSQLGEANDELRDYQRRLGLAWDELESLRKTLSDTEQDNRALRDEKASLMRQSFRVVPGGLPNAIESGQKTLEQYLAESEREIVRAALRDCGGNKVQAARLLGVQLRTLHYLIQRHNLESDEKI</sequence>
<feature type="transmembrane region" description="Helical" evidence="2">
    <location>
        <begin position="105"/>
        <end position="123"/>
    </location>
</feature>
<dbReference type="SUPFAM" id="SSF46689">
    <property type="entry name" value="Homeodomain-like"/>
    <property type="match status" value="1"/>
</dbReference>
<dbReference type="InterPro" id="IPR009057">
    <property type="entry name" value="Homeodomain-like_sf"/>
</dbReference>
<feature type="transmembrane region" description="Helical" evidence="2">
    <location>
        <begin position="182"/>
        <end position="205"/>
    </location>
</feature>
<reference evidence="4 5" key="1">
    <citation type="journal article" date="2016" name="Nat. Commun.">
        <title>Thousands of microbial genomes shed light on interconnected biogeochemical processes in an aquifer system.</title>
        <authorList>
            <person name="Anantharaman K."/>
            <person name="Brown C.T."/>
            <person name="Hug L.A."/>
            <person name="Sharon I."/>
            <person name="Castelle C.J."/>
            <person name="Probst A.J."/>
            <person name="Thomas B.C."/>
            <person name="Singh A."/>
            <person name="Wilkins M.J."/>
            <person name="Karaoz U."/>
            <person name="Brodie E.L."/>
            <person name="Williams K.H."/>
            <person name="Hubbard S.S."/>
            <person name="Banfield J.F."/>
        </authorList>
    </citation>
    <scope>NUCLEOTIDE SEQUENCE [LARGE SCALE GENOMIC DNA]</scope>
</reference>